<sequence length="166" mass="18978">MAYIHIFSRSGIFLGAHYLTSRIRIILRLPASFTKTEVDNQKEEGTPFQETEKSKDQGRRLRKEKSKELENKEQEATDAPTLLLSPQTRPYAWSISYTSFPLRSIRSYRYIETLGVSLKSPKESPHNTSAVVCANGRLERCLRGIDGWIGGTGPKILEWLRKNGYD</sequence>
<name>A0ACC1TI42_9AGAR</name>
<accession>A0ACC1TI42</accession>
<dbReference type="EMBL" id="MU796066">
    <property type="protein sequence ID" value="KAJ3804364.1"/>
    <property type="molecule type" value="Genomic_DNA"/>
</dbReference>
<evidence type="ECO:0000313" key="2">
    <source>
        <dbReference type="Proteomes" id="UP001163835"/>
    </source>
</evidence>
<protein>
    <submittedName>
        <fullName evidence="1">Uncharacterized protein</fullName>
    </submittedName>
</protein>
<comment type="caution">
    <text evidence="1">The sequence shown here is derived from an EMBL/GenBank/DDBJ whole genome shotgun (WGS) entry which is preliminary data.</text>
</comment>
<gene>
    <name evidence="1" type="ORF">F5876DRAFT_83301</name>
</gene>
<reference evidence="1" key="1">
    <citation type="submission" date="2022-09" db="EMBL/GenBank/DDBJ databases">
        <title>A Global Phylogenomic Analysis of the Shiitake Genus Lentinula.</title>
        <authorList>
            <consortium name="DOE Joint Genome Institute"/>
            <person name="Sierra-Patev S."/>
            <person name="Min B."/>
            <person name="Naranjo-Ortiz M."/>
            <person name="Looney B."/>
            <person name="Konkel Z."/>
            <person name="Slot J.C."/>
            <person name="Sakamoto Y."/>
            <person name="Steenwyk J.L."/>
            <person name="Rokas A."/>
            <person name="Carro J."/>
            <person name="Camarero S."/>
            <person name="Ferreira P."/>
            <person name="Molpeceres G."/>
            <person name="Ruiz-Duenas F.J."/>
            <person name="Serrano A."/>
            <person name="Henrissat B."/>
            <person name="Drula E."/>
            <person name="Hughes K.W."/>
            <person name="Mata J.L."/>
            <person name="Ishikawa N.K."/>
            <person name="Vargas-Isla R."/>
            <person name="Ushijima S."/>
            <person name="Smith C.A."/>
            <person name="Ahrendt S."/>
            <person name="Andreopoulos W."/>
            <person name="He G."/>
            <person name="Labutti K."/>
            <person name="Lipzen A."/>
            <person name="Ng V."/>
            <person name="Riley R."/>
            <person name="Sandor L."/>
            <person name="Barry K."/>
            <person name="Martinez A.T."/>
            <person name="Xiao Y."/>
            <person name="Gibbons J.G."/>
            <person name="Terashima K."/>
            <person name="Grigoriev I.V."/>
            <person name="Hibbett D.S."/>
        </authorList>
    </citation>
    <scope>NUCLEOTIDE SEQUENCE</scope>
    <source>
        <strain evidence="1">TMI1499</strain>
    </source>
</reference>
<proteinExistence type="predicted"/>
<organism evidence="1 2">
    <name type="scientific">Lentinula aff. lateritia</name>
    <dbReference type="NCBI Taxonomy" id="2804960"/>
    <lineage>
        <taxon>Eukaryota</taxon>
        <taxon>Fungi</taxon>
        <taxon>Dikarya</taxon>
        <taxon>Basidiomycota</taxon>
        <taxon>Agaricomycotina</taxon>
        <taxon>Agaricomycetes</taxon>
        <taxon>Agaricomycetidae</taxon>
        <taxon>Agaricales</taxon>
        <taxon>Marasmiineae</taxon>
        <taxon>Omphalotaceae</taxon>
        <taxon>Lentinula</taxon>
    </lineage>
</organism>
<evidence type="ECO:0000313" key="1">
    <source>
        <dbReference type="EMBL" id="KAJ3804364.1"/>
    </source>
</evidence>
<keyword evidence="2" id="KW-1185">Reference proteome</keyword>
<dbReference type="Proteomes" id="UP001163835">
    <property type="component" value="Unassembled WGS sequence"/>
</dbReference>